<dbReference type="EMBL" id="QZAR01000016">
    <property type="protein sequence ID" value="THW94822.1"/>
    <property type="molecule type" value="Genomic_DNA"/>
</dbReference>
<proteinExistence type="predicted"/>
<gene>
    <name evidence="1" type="ORF">D6D15_01839</name>
</gene>
<protein>
    <submittedName>
        <fullName evidence="1">Uncharacterized protein</fullName>
    </submittedName>
</protein>
<reference evidence="1 2" key="1">
    <citation type="submission" date="2018-10" db="EMBL/GenBank/DDBJ databases">
        <title>Fifty Aureobasidium pullulans genomes reveal a recombining polyextremotolerant generalist.</title>
        <authorList>
            <person name="Gostincar C."/>
            <person name="Turk M."/>
            <person name="Zajc J."/>
            <person name="Gunde-Cimerman N."/>
        </authorList>
    </citation>
    <scope>NUCLEOTIDE SEQUENCE [LARGE SCALE GENOMIC DNA]</scope>
    <source>
        <strain evidence="1 2">EXF-10507</strain>
    </source>
</reference>
<comment type="caution">
    <text evidence="1">The sequence shown here is derived from an EMBL/GenBank/DDBJ whole genome shotgun (WGS) entry which is preliminary data.</text>
</comment>
<evidence type="ECO:0000313" key="1">
    <source>
        <dbReference type="EMBL" id="THW94822.1"/>
    </source>
</evidence>
<evidence type="ECO:0000313" key="2">
    <source>
        <dbReference type="Proteomes" id="UP000304928"/>
    </source>
</evidence>
<accession>A0A4S9BMK1</accession>
<dbReference type="Proteomes" id="UP000304928">
    <property type="component" value="Unassembled WGS sequence"/>
</dbReference>
<name>A0A4S9BMK1_AURPU</name>
<dbReference type="AlphaFoldDB" id="A0A4S9BMK1"/>
<sequence length="189" mass="21047">MNLPFSSNLVSYHFFFKYMYDAMCWMSVILSTASDSDCVASTWTDVHLQWHSAPPSAAPSWAPTFVFFYSRPEPYMTTPTPWGFEKLTGQYSTRRSMCPAHPIKWLPHLELHNGDDSAKAVKSTYHRGTRLSSSPAMLCGCGKGILLLRNGCTSSVIARGSQSWSAQISELPCSQELCLALSCLVRDCT</sequence>
<organism evidence="1 2">
    <name type="scientific">Aureobasidium pullulans</name>
    <name type="common">Black yeast</name>
    <name type="synonym">Pullularia pullulans</name>
    <dbReference type="NCBI Taxonomy" id="5580"/>
    <lineage>
        <taxon>Eukaryota</taxon>
        <taxon>Fungi</taxon>
        <taxon>Dikarya</taxon>
        <taxon>Ascomycota</taxon>
        <taxon>Pezizomycotina</taxon>
        <taxon>Dothideomycetes</taxon>
        <taxon>Dothideomycetidae</taxon>
        <taxon>Dothideales</taxon>
        <taxon>Saccotheciaceae</taxon>
        <taxon>Aureobasidium</taxon>
    </lineage>
</organism>